<evidence type="ECO:0000256" key="5">
    <source>
        <dbReference type="ARBA" id="ARBA00022989"/>
    </source>
</evidence>
<evidence type="ECO:0000256" key="4">
    <source>
        <dbReference type="ARBA" id="ARBA00022729"/>
    </source>
</evidence>
<sequence length="164" mass="18623">MTQGFSFNFVLAVICVIFLKSISMTEGAIRCYKCLAVTPPYYTNETIKLCKDFDYSETFIVDCPYSTYCMKRFTSAKIPTVINGTERDCASQKQVIQNYKNGQWHKEVEIEEPYKAGCSKVNDKGARTSTIENCYCNTDLCNTGSYLRSRIVGFFAAVIVFIVF</sequence>
<evidence type="ECO:0000256" key="1">
    <source>
        <dbReference type="ARBA" id="ARBA00004589"/>
    </source>
</evidence>
<keyword evidence="7" id="KW-0325">Glycoprotein</keyword>
<dbReference type="GO" id="GO:0098552">
    <property type="term" value="C:side of membrane"/>
    <property type="evidence" value="ECO:0007669"/>
    <property type="project" value="UniProtKB-KW"/>
</dbReference>
<dbReference type="PANTHER" id="PTHR33562:SF29">
    <property type="entry name" value="PROTEIN SLEEPLESS"/>
    <property type="match status" value="1"/>
</dbReference>
<evidence type="ECO:0000256" key="8">
    <source>
        <dbReference type="ARBA" id="ARBA00023288"/>
    </source>
</evidence>
<dbReference type="AlphaFoldDB" id="A0A9P0CF17"/>
<dbReference type="InterPro" id="IPR031424">
    <property type="entry name" value="QVR-like"/>
</dbReference>
<evidence type="ECO:0000256" key="3">
    <source>
        <dbReference type="ARBA" id="ARBA00022692"/>
    </source>
</evidence>
<dbReference type="GO" id="GO:0030431">
    <property type="term" value="P:sleep"/>
    <property type="evidence" value="ECO:0007669"/>
    <property type="project" value="InterPro"/>
</dbReference>
<accession>A0A9P0CF17</accession>
<keyword evidence="6" id="KW-0472">Membrane</keyword>
<evidence type="ECO:0000313" key="10">
    <source>
        <dbReference type="EMBL" id="CAH1099533.1"/>
    </source>
</evidence>
<keyword evidence="5" id="KW-1133">Transmembrane helix</keyword>
<keyword evidence="11" id="KW-1185">Reference proteome</keyword>
<evidence type="ECO:0000256" key="2">
    <source>
        <dbReference type="ARBA" id="ARBA00022622"/>
    </source>
</evidence>
<evidence type="ECO:0000256" key="9">
    <source>
        <dbReference type="SAM" id="SignalP"/>
    </source>
</evidence>
<keyword evidence="2" id="KW-0336">GPI-anchor</keyword>
<keyword evidence="4 9" id="KW-0732">Signal</keyword>
<dbReference type="InterPro" id="IPR050975">
    <property type="entry name" value="Sleep_regulator"/>
</dbReference>
<dbReference type="GO" id="GO:0032222">
    <property type="term" value="P:regulation of synaptic transmission, cholinergic"/>
    <property type="evidence" value="ECO:0007669"/>
    <property type="project" value="InterPro"/>
</dbReference>
<feature type="chain" id="PRO_5040376898" description="Protein quiver" evidence="9">
    <location>
        <begin position="28"/>
        <end position="164"/>
    </location>
</feature>
<name>A0A9P0CF17_9CUCU</name>
<dbReference type="PANTHER" id="PTHR33562">
    <property type="entry name" value="ATILLA, ISOFORM B-RELATED-RELATED"/>
    <property type="match status" value="1"/>
</dbReference>
<gene>
    <name evidence="10" type="ORF">PSYICH_LOCUS125</name>
</gene>
<keyword evidence="3" id="KW-0812">Transmembrane</keyword>
<evidence type="ECO:0000256" key="6">
    <source>
        <dbReference type="ARBA" id="ARBA00023136"/>
    </source>
</evidence>
<organism evidence="10 11">
    <name type="scientific">Psylliodes chrysocephalus</name>
    <dbReference type="NCBI Taxonomy" id="3402493"/>
    <lineage>
        <taxon>Eukaryota</taxon>
        <taxon>Metazoa</taxon>
        <taxon>Ecdysozoa</taxon>
        <taxon>Arthropoda</taxon>
        <taxon>Hexapoda</taxon>
        <taxon>Insecta</taxon>
        <taxon>Pterygota</taxon>
        <taxon>Neoptera</taxon>
        <taxon>Endopterygota</taxon>
        <taxon>Coleoptera</taxon>
        <taxon>Polyphaga</taxon>
        <taxon>Cucujiformia</taxon>
        <taxon>Chrysomeloidea</taxon>
        <taxon>Chrysomelidae</taxon>
        <taxon>Galerucinae</taxon>
        <taxon>Alticini</taxon>
        <taxon>Psylliodes</taxon>
    </lineage>
</organism>
<dbReference type="Pfam" id="PF17064">
    <property type="entry name" value="QVR"/>
    <property type="match status" value="1"/>
</dbReference>
<reference evidence="10" key="1">
    <citation type="submission" date="2022-01" db="EMBL/GenBank/DDBJ databases">
        <authorList>
            <person name="King R."/>
        </authorList>
    </citation>
    <scope>NUCLEOTIDE SEQUENCE</scope>
</reference>
<comment type="subcellular location">
    <subcellularLocation>
        <location evidence="1">Membrane</location>
        <topology evidence="1">Lipid-anchor</topology>
        <topology evidence="1">GPI-anchor</topology>
    </subcellularLocation>
</comment>
<feature type="signal peptide" evidence="9">
    <location>
        <begin position="1"/>
        <end position="27"/>
    </location>
</feature>
<protein>
    <recommendedName>
        <fullName evidence="12">Protein quiver</fullName>
    </recommendedName>
</protein>
<proteinExistence type="predicted"/>
<evidence type="ECO:0000256" key="7">
    <source>
        <dbReference type="ARBA" id="ARBA00023180"/>
    </source>
</evidence>
<dbReference type="EMBL" id="OV651813">
    <property type="protein sequence ID" value="CAH1099533.1"/>
    <property type="molecule type" value="Genomic_DNA"/>
</dbReference>
<evidence type="ECO:0000313" key="11">
    <source>
        <dbReference type="Proteomes" id="UP001153636"/>
    </source>
</evidence>
<keyword evidence="8" id="KW-0449">Lipoprotein</keyword>
<dbReference type="OrthoDB" id="6329445at2759"/>
<dbReference type="Proteomes" id="UP001153636">
    <property type="component" value="Chromosome 1"/>
</dbReference>
<evidence type="ECO:0008006" key="12">
    <source>
        <dbReference type="Google" id="ProtNLM"/>
    </source>
</evidence>